<evidence type="ECO:0000256" key="1">
    <source>
        <dbReference type="SAM" id="MobiDB-lite"/>
    </source>
</evidence>
<dbReference type="EMBL" id="ML993611">
    <property type="protein sequence ID" value="KAF2162813.1"/>
    <property type="molecule type" value="Genomic_DNA"/>
</dbReference>
<proteinExistence type="predicted"/>
<keyword evidence="3" id="KW-1185">Reference proteome</keyword>
<gene>
    <name evidence="2" type="ORF">M409DRAFT_26668</name>
</gene>
<feature type="compositionally biased region" description="Low complexity" evidence="1">
    <location>
        <begin position="66"/>
        <end position="77"/>
    </location>
</feature>
<feature type="compositionally biased region" description="Low complexity" evidence="1">
    <location>
        <begin position="121"/>
        <end position="152"/>
    </location>
</feature>
<dbReference type="AlphaFoldDB" id="A0A6A6C7I7"/>
<evidence type="ECO:0000313" key="2">
    <source>
        <dbReference type="EMBL" id="KAF2162813.1"/>
    </source>
</evidence>
<dbReference type="GeneID" id="54561489"/>
<name>A0A6A6C7I7_ZASCE</name>
<dbReference type="Proteomes" id="UP000799537">
    <property type="component" value="Unassembled WGS sequence"/>
</dbReference>
<feature type="region of interest" description="Disordered" evidence="1">
    <location>
        <begin position="66"/>
        <end position="152"/>
    </location>
</feature>
<sequence length="283" mass="30431">MSGNLTNSQITQVRTFQPLTINTIPHSPSTGNRTFLLSPSPTTSTDSYRAWMGTTDVAAELRGSLPSPTTPLFPTSSNGFHRSSNGTGEVPSQLRTLSGLPWQIPGDSGAGYVGPDLDNDSSLSSIPTGSSTDVSHSTLASSTTTITPSSTTSRCCCALRPLLTHALRSTTTRLRNTFTHHTPPPPPTPHHPPTSIETSLLQIHLHTLHTTPLRFLHWSFGYFSLHRAGSNARVRFPEEHYAHLPIRAVVLLVAMDLEEGALWVEGDGVEGDVAWSLGVVEIG</sequence>
<protein>
    <submittedName>
        <fullName evidence="2">Uncharacterized protein</fullName>
    </submittedName>
</protein>
<reference evidence="2" key="1">
    <citation type="journal article" date="2020" name="Stud. Mycol.">
        <title>101 Dothideomycetes genomes: a test case for predicting lifestyles and emergence of pathogens.</title>
        <authorList>
            <person name="Haridas S."/>
            <person name="Albert R."/>
            <person name="Binder M."/>
            <person name="Bloem J."/>
            <person name="Labutti K."/>
            <person name="Salamov A."/>
            <person name="Andreopoulos B."/>
            <person name="Baker S."/>
            <person name="Barry K."/>
            <person name="Bills G."/>
            <person name="Bluhm B."/>
            <person name="Cannon C."/>
            <person name="Castanera R."/>
            <person name="Culley D."/>
            <person name="Daum C."/>
            <person name="Ezra D."/>
            <person name="Gonzalez J."/>
            <person name="Henrissat B."/>
            <person name="Kuo A."/>
            <person name="Liang C."/>
            <person name="Lipzen A."/>
            <person name="Lutzoni F."/>
            <person name="Magnuson J."/>
            <person name="Mondo S."/>
            <person name="Nolan M."/>
            <person name="Ohm R."/>
            <person name="Pangilinan J."/>
            <person name="Park H.-J."/>
            <person name="Ramirez L."/>
            <person name="Alfaro M."/>
            <person name="Sun H."/>
            <person name="Tritt A."/>
            <person name="Yoshinaga Y."/>
            <person name="Zwiers L.-H."/>
            <person name="Turgeon B."/>
            <person name="Goodwin S."/>
            <person name="Spatafora J."/>
            <person name="Crous P."/>
            <person name="Grigoriev I."/>
        </authorList>
    </citation>
    <scope>NUCLEOTIDE SEQUENCE</scope>
    <source>
        <strain evidence="2">ATCC 36951</strain>
    </source>
</reference>
<feature type="compositionally biased region" description="Polar residues" evidence="1">
    <location>
        <begin position="78"/>
        <end position="87"/>
    </location>
</feature>
<accession>A0A6A6C7I7</accession>
<evidence type="ECO:0000313" key="3">
    <source>
        <dbReference type="Proteomes" id="UP000799537"/>
    </source>
</evidence>
<organism evidence="2 3">
    <name type="scientific">Zasmidium cellare ATCC 36951</name>
    <dbReference type="NCBI Taxonomy" id="1080233"/>
    <lineage>
        <taxon>Eukaryota</taxon>
        <taxon>Fungi</taxon>
        <taxon>Dikarya</taxon>
        <taxon>Ascomycota</taxon>
        <taxon>Pezizomycotina</taxon>
        <taxon>Dothideomycetes</taxon>
        <taxon>Dothideomycetidae</taxon>
        <taxon>Mycosphaerellales</taxon>
        <taxon>Mycosphaerellaceae</taxon>
        <taxon>Zasmidium</taxon>
    </lineage>
</organism>
<dbReference type="RefSeq" id="XP_033663702.1">
    <property type="nucleotide sequence ID" value="XM_033808217.1"/>
</dbReference>